<evidence type="ECO:0000313" key="3">
    <source>
        <dbReference type="Proteomes" id="UP001589867"/>
    </source>
</evidence>
<evidence type="ECO:0000256" key="1">
    <source>
        <dbReference type="SAM" id="MobiDB-lite"/>
    </source>
</evidence>
<name>A0ABV6M3S1_9ACTN</name>
<organism evidence="2 3">
    <name type="scientific">Phytohabitans kaempferiae</name>
    <dbReference type="NCBI Taxonomy" id="1620943"/>
    <lineage>
        <taxon>Bacteria</taxon>
        <taxon>Bacillati</taxon>
        <taxon>Actinomycetota</taxon>
        <taxon>Actinomycetes</taxon>
        <taxon>Micromonosporales</taxon>
        <taxon>Micromonosporaceae</taxon>
    </lineage>
</organism>
<keyword evidence="3" id="KW-1185">Reference proteome</keyword>
<dbReference type="Proteomes" id="UP001589867">
    <property type="component" value="Unassembled WGS sequence"/>
</dbReference>
<proteinExistence type="predicted"/>
<accession>A0ABV6M3S1</accession>
<protein>
    <submittedName>
        <fullName evidence="2">Uncharacterized protein</fullName>
    </submittedName>
</protein>
<sequence length="101" mass="10864">MPELPLHRQGQPGPADPRGAAQAVYGQPGFDIGKGPMLAKAAPNTSRKVTEKPVNQLVDEFTYGCYLSGGMVLPYHYHLPKGYKPDQEVSTHGGAARARYG</sequence>
<reference evidence="2 3" key="1">
    <citation type="submission" date="2024-09" db="EMBL/GenBank/DDBJ databases">
        <authorList>
            <person name="Sun Q."/>
            <person name="Mori K."/>
        </authorList>
    </citation>
    <scope>NUCLEOTIDE SEQUENCE [LARGE SCALE GENOMIC DNA]</scope>
    <source>
        <strain evidence="2 3">TBRC 3947</strain>
    </source>
</reference>
<feature type="region of interest" description="Disordered" evidence="1">
    <location>
        <begin position="1"/>
        <end position="26"/>
    </location>
</feature>
<comment type="caution">
    <text evidence="2">The sequence shown here is derived from an EMBL/GenBank/DDBJ whole genome shotgun (WGS) entry which is preliminary data.</text>
</comment>
<evidence type="ECO:0000313" key="2">
    <source>
        <dbReference type="EMBL" id="MFC0529340.1"/>
    </source>
</evidence>
<dbReference type="EMBL" id="JBHLUH010000030">
    <property type="protein sequence ID" value="MFC0529340.1"/>
    <property type="molecule type" value="Genomic_DNA"/>
</dbReference>
<gene>
    <name evidence="2" type="ORF">ACFFIA_16935</name>
</gene>